<dbReference type="GO" id="GO:0004497">
    <property type="term" value="F:monooxygenase activity"/>
    <property type="evidence" value="ECO:0007669"/>
    <property type="project" value="UniProtKB-KW"/>
</dbReference>
<accession>A0A2P5EI76</accession>
<dbReference type="STRING" id="63057.A0A2P5EI76"/>
<evidence type="ECO:0000256" key="1">
    <source>
        <dbReference type="ARBA" id="ARBA00001971"/>
    </source>
</evidence>
<dbReference type="GO" id="GO:0016705">
    <property type="term" value="F:oxidoreductase activity, acting on paired donors, with incorporation or reduction of molecular oxygen"/>
    <property type="evidence" value="ECO:0007669"/>
    <property type="project" value="InterPro"/>
</dbReference>
<keyword evidence="10" id="KW-1185">Reference proteome</keyword>
<dbReference type="PANTHER" id="PTHR47944">
    <property type="entry name" value="CYTOCHROME P450 98A9"/>
    <property type="match status" value="1"/>
</dbReference>
<dbReference type="InParanoid" id="A0A2P5EI76"/>
<evidence type="ECO:0000256" key="2">
    <source>
        <dbReference type="ARBA" id="ARBA00010617"/>
    </source>
</evidence>
<organism evidence="9 10">
    <name type="scientific">Trema orientale</name>
    <name type="common">Charcoal tree</name>
    <name type="synonym">Celtis orientalis</name>
    <dbReference type="NCBI Taxonomy" id="63057"/>
    <lineage>
        <taxon>Eukaryota</taxon>
        <taxon>Viridiplantae</taxon>
        <taxon>Streptophyta</taxon>
        <taxon>Embryophyta</taxon>
        <taxon>Tracheophyta</taxon>
        <taxon>Spermatophyta</taxon>
        <taxon>Magnoliopsida</taxon>
        <taxon>eudicotyledons</taxon>
        <taxon>Gunneridae</taxon>
        <taxon>Pentapetalae</taxon>
        <taxon>rosids</taxon>
        <taxon>fabids</taxon>
        <taxon>Rosales</taxon>
        <taxon>Cannabaceae</taxon>
        <taxon>Trema</taxon>
    </lineage>
</organism>
<evidence type="ECO:0000313" key="10">
    <source>
        <dbReference type="Proteomes" id="UP000237000"/>
    </source>
</evidence>
<keyword evidence="6 8" id="KW-0408">Iron</keyword>
<keyword evidence="3 8" id="KW-0349">Heme</keyword>
<keyword evidence="4 8" id="KW-0479">Metal-binding</keyword>
<dbReference type="InterPro" id="IPR002401">
    <property type="entry name" value="Cyt_P450_E_grp-I"/>
</dbReference>
<evidence type="ECO:0000313" key="9">
    <source>
        <dbReference type="EMBL" id="PON85223.1"/>
    </source>
</evidence>
<dbReference type="Proteomes" id="UP000237000">
    <property type="component" value="Unassembled WGS sequence"/>
</dbReference>
<evidence type="ECO:0000256" key="5">
    <source>
        <dbReference type="ARBA" id="ARBA00023002"/>
    </source>
</evidence>
<evidence type="ECO:0000256" key="8">
    <source>
        <dbReference type="PIRSR" id="PIRSR602401-1"/>
    </source>
</evidence>
<evidence type="ECO:0000256" key="7">
    <source>
        <dbReference type="ARBA" id="ARBA00023033"/>
    </source>
</evidence>
<proteinExistence type="inferred from homology"/>
<evidence type="ECO:0000256" key="4">
    <source>
        <dbReference type="ARBA" id="ARBA00022723"/>
    </source>
</evidence>
<comment type="cofactor">
    <cofactor evidence="1 8">
        <name>heme</name>
        <dbReference type="ChEBI" id="CHEBI:30413"/>
    </cofactor>
</comment>
<dbReference type="OrthoDB" id="1176732at2759"/>
<gene>
    <name evidence="9" type="ORF">TorRG33x02_188910</name>
</gene>
<evidence type="ECO:0000256" key="6">
    <source>
        <dbReference type="ARBA" id="ARBA00023004"/>
    </source>
</evidence>
<dbReference type="SUPFAM" id="SSF48264">
    <property type="entry name" value="Cytochrome P450"/>
    <property type="match status" value="1"/>
</dbReference>
<dbReference type="InterPro" id="IPR036396">
    <property type="entry name" value="Cyt_P450_sf"/>
</dbReference>
<reference evidence="10" key="1">
    <citation type="submission" date="2016-06" db="EMBL/GenBank/DDBJ databases">
        <title>Parallel loss of symbiosis genes in relatives of nitrogen-fixing non-legume Parasponia.</title>
        <authorList>
            <person name="Van Velzen R."/>
            <person name="Holmer R."/>
            <person name="Bu F."/>
            <person name="Rutten L."/>
            <person name="Van Zeijl A."/>
            <person name="Liu W."/>
            <person name="Santuari L."/>
            <person name="Cao Q."/>
            <person name="Sharma T."/>
            <person name="Shen D."/>
            <person name="Roswanjaya Y."/>
            <person name="Wardhani T."/>
            <person name="Kalhor M.S."/>
            <person name="Jansen J."/>
            <person name="Van den Hoogen J."/>
            <person name="Gungor B."/>
            <person name="Hartog M."/>
            <person name="Hontelez J."/>
            <person name="Verver J."/>
            <person name="Yang W.-C."/>
            <person name="Schijlen E."/>
            <person name="Repin R."/>
            <person name="Schilthuizen M."/>
            <person name="Schranz E."/>
            <person name="Heidstra R."/>
            <person name="Miyata K."/>
            <person name="Fedorova E."/>
            <person name="Kohlen W."/>
            <person name="Bisseling T."/>
            <person name="Smit S."/>
            <person name="Geurts R."/>
        </authorList>
    </citation>
    <scope>NUCLEOTIDE SEQUENCE [LARGE SCALE GENOMIC DNA]</scope>
    <source>
        <strain evidence="10">cv. RG33-2</strain>
    </source>
</reference>
<feature type="binding site" description="axial binding residue" evidence="8">
    <location>
        <position position="72"/>
    </location>
    <ligand>
        <name>heme</name>
        <dbReference type="ChEBI" id="CHEBI:30413"/>
    </ligand>
    <ligandPart>
        <name>Fe</name>
        <dbReference type="ChEBI" id="CHEBI:18248"/>
    </ligandPart>
</feature>
<comment type="caution">
    <text evidence="9">The sequence shown here is derived from an EMBL/GenBank/DDBJ whole genome shotgun (WGS) entry which is preliminary data.</text>
</comment>
<dbReference type="Pfam" id="PF00067">
    <property type="entry name" value="p450"/>
    <property type="match status" value="1"/>
</dbReference>
<dbReference type="InterPro" id="IPR001128">
    <property type="entry name" value="Cyt_P450"/>
</dbReference>
<name>A0A2P5EI76_TREOI</name>
<evidence type="ECO:0000256" key="3">
    <source>
        <dbReference type="ARBA" id="ARBA00022617"/>
    </source>
</evidence>
<comment type="similarity">
    <text evidence="2">Belongs to the cytochrome P450 family.</text>
</comment>
<sequence>MPRVSMEHVVNNRYDIPAKTRVFVNAWAMGTDPEIWEDPESFRPERFLQGSPIDFKGQDFELIPLGAGRRICAGMNFGIAAVELAMAQLLHSFDWELPPGVTAKDLDMTEVFGITMHRKIGLVVLAKPRFP</sequence>
<dbReference type="GO" id="GO:0020037">
    <property type="term" value="F:heme binding"/>
    <property type="evidence" value="ECO:0007669"/>
    <property type="project" value="InterPro"/>
</dbReference>
<keyword evidence="5" id="KW-0560">Oxidoreductase</keyword>
<dbReference type="GO" id="GO:0005506">
    <property type="term" value="F:iron ion binding"/>
    <property type="evidence" value="ECO:0007669"/>
    <property type="project" value="InterPro"/>
</dbReference>
<dbReference type="EMBL" id="JXTC01000150">
    <property type="protein sequence ID" value="PON85223.1"/>
    <property type="molecule type" value="Genomic_DNA"/>
</dbReference>
<keyword evidence="7" id="KW-0503">Monooxygenase</keyword>
<dbReference type="Gene3D" id="1.10.630.10">
    <property type="entry name" value="Cytochrome P450"/>
    <property type="match status" value="1"/>
</dbReference>
<protein>
    <submittedName>
        <fullName evidence="9">Cytochrome P450, E-class, group I</fullName>
    </submittedName>
</protein>
<dbReference type="AlphaFoldDB" id="A0A2P5EI76"/>
<dbReference type="PRINTS" id="PR00463">
    <property type="entry name" value="EP450I"/>
</dbReference>